<dbReference type="GO" id="GO:0005524">
    <property type="term" value="F:ATP binding"/>
    <property type="evidence" value="ECO:0007669"/>
    <property type="project" value="InterPro"/>
</dbReference>
<organism evidence="1 2">
    <name type="scientific">Ambrosiozyma monospora</name>
    <name type="common">Yeast</name>
    <name type="synonym">Endomycopsis monosporus</name>
    <dbReference type="NCBI Taxonomy" id="43982"/>
    <lineage>
        <taxon>Eukaryota</taxon>
        <taxon>Fungi</taxon>
        <taxon>Dikarya</taxon>
        <taxon>Ascomycota</taxon>
        <taxon>Saccharomycotina</taxon>
        <taxon>Pichiomycetes</taxon>
        <taxon>Pichiales</taxon>
        <taxon>Pichiaceae</taxon>
        <taxon>Ambrosiozyma</taxon>
    </lineage>
</organism>
<dbReference type="OrthoDB" id="184182at2759"/>
<reference evidence="1" key="1">
    <citation type="submission" date="2023-04" db="EMBL/GenBank/DDBJ databases">
        <title>Ambrosiozyma monospora NBRC 1965.</title>
        <authorList>
            <person name="Ichikawa N."/>
            <person name="Sato H."/>
            <person name="Tonouchi N."/>
        </authorList>
    </citation>
    <scope>NUCLEOTIDE SEQUENCE</scope>
    <source>
        <strain evidence="1">NBRC 1965</strain>
    </source>
</reference>
<evidence type="ECO:0000313" key="2">
    <source>
        <dbReference type="Proteomes" id="UP001165063"/>
    </source>
</evidence>
<dbReference type="GO" id="GO:0004612">
    <property type="term" value="F:phosphoenolpyruvate carboxykinase (ATP) activity"/>
    <property type="evidence" value="ECO:0007669"/>
    <property type="project" value="InterPro"/>
</dbReference>
<protein>
    <submittedName>
        <fullName evidence="1">Unnamed protein product</fullName>
    </submittedName>
</protein>
<dbReference type="Gene3D" id="2.170.8.10">
    <property type="entry name" value="Phosphoenolpyruvate Carboxykinase, domain 2"/>
    <property type="match status" value="1"/>
</dbReference>
<dbReference type="Gene3D" id="3.90.228.20">
    <property type="match status" value="1"/>
</dbReference>
<dbReference type="AlphaFoldDB" id="A0A9W6Z2H4"/>
<dbReference type="InterPro" id="IPR013035">
    <property type="entry name" value="PEP_carboxykinase_C"/>
</dbReference>
<dbReference type="Proteomes" id="UP001165063">
    <property type="component" value="Unassembled WGS sequence"/>
</dbReference>
<keyword evidence="2" id="KW-1185">Reference proteome</keyword>
<name>A0A9W6Z2H4_AMBMO</name>
<comment type="caution">
    <text evidence="1">The sequence shown here is derived from an EMBL/GenBank/DDBJ whole genome shotgun (WGS) entry which is preliminary data.</text>
</comment>
<evidence type="ECO:0000313" key="1">
    <source>
        <dbReference type="EMBL" id="GMG39526.1"/>
    </source>
</evidence>
<dbReference type="PANTHER" id="PTHR30031">
    <property type="entry name" value="PHOSPHOENOLPYRUVATE CARBOXYKINASE ATP"/>
    <property type="match status" value="1"/>
</dbReference>
<sequence length="255" mass="27885">MMNTVEPEIFGAIRFGSVLENVIFNPYTRAIDYEGKDITENTRCAYPIQFIPSAKIPCLADTHPSNIILLTCDASGVLPPVSKLTNSQVMYHFISGYTSKMAGTEVGVTEPEATFSACFGQPFLVLHPMKYAQQLSDKMTQHKSSAWLLNTGWTGQSVAKGGKRCPLKYTRAILDAIHAGTLKNAEFETYPTFGLQVPKAIPGVPSEILNPARNWTDGAKDFQHEVTGLAQKFLENFEKYSAGCTKEVIAAGPAL</sequence>
<dbReference type="SUPFAM" id="SSF53795">
    <property type="entry name" value="PEP carboxykinase-like"/>
    <property type="match status" value="1"/>
</dbReference>
<dbReference type="GO" id="GO:0005829">
    <property type="term" value="C:cytosol"/>
    <property type="evidence" value="ECO:0007669"/>
    <property type="project" value="TreeGrafter"/>
</dbReference>
<dbReference type="GO" id="GO:0006094">
    <property type="term" value="P:gluconeogenesis"/>
    <property type="evidence" value="ECO:0007669"/>
    <property type="project" value="InterPro"/>
</dbReference>
<gene>
    <name evidence="1" type="ORF">Amon01_000542100</name>
</gene>
<proteinExistence type="predicted"/>
<dbReference type="EMBL" id="BSXU01002999">
    <property type="protein sequence ID" value="GMG39526.1"/>
    <property type="molecule type" value="Genomic_DNA"/>
</dbReference>
<dbReference type="Pfam" id="PF01293">
    <property type="entry name" value="PEPCK_ATP"/>
    <property type="match status" value="1"/>
</dbReference>
<accession>A0A9W6Z2H4</accession>
<dbReference type="PANTHER" id="PTHR30031:SF0">
    <property type="entry name" value="PHOSPHOENOLPYRUVATE CARBOXYKINASE (ATP)"/>
    <property type="match status" value="1"/>
</dbReference>
<dbReference type="InterPro" id="IPR001272">
    <property type="entry name" value="PEP_carboxykinase_ATP"/>
</dbReference>